<dbReference type="InterPro" id="IPR002108">
    <property type="entry name" value="ADF-H"/>
</dbReference>
<dbReference type="FunFam" id="3.40.20.10:FF:000026">
    <property type="entry name" value="Glia maturation factor"/>
    <property type="match status" value="1"/>
</dbReference>
<dbReference type="GO" id="GO:0003779">
    <property type="term" value="F:actin binding"/>
    <property type="evidence" value="ECO:0007669"/>
    <property type="project" value="InterPro"/>
</dbReference>
<sequence length="179" mass="21182">MTSLEPQPMSPTPTCLHVLNRPYRVYPETFGTFLEQSTQSEIGDNRICDISNEVLEELKKFRFRKSVTNSALILKVDREKQCVVLDELIDDISVEELQDTLPGHQPRYVVYTYKMIHDDQRISYPMCFIFYTPRDSQIELQMMYACTKSALQREVDLTRVYEIRELDELTEDWLRSKLK</sequence>
<dbReference type="AlphaFoldDB" id="B4MZY7"/>
<dbReference type="PANTHER" id="PTHR11249:SF2">
    <property type="entry name" value="GLIA MATURATION FACTOR"/>
    <property type="match status" value="1"/>
</dbReference>
<dbReference type="eggNOG" id="KOG1736">
    <property type="taxonomic scope" value="Eukaryota"/>
</dbReference>
<evidence type="ECO:0000256" key="1">
    <source>
        <dbReference type="ARBA" id="ARBA00004123"/>
    </source>
</evidence>
<dbReference type="InterPro" id="IPR029006">
    <property type="entry name" value="ADF-H/Gelsolin-like_dom_sf"/>
</dbReference>
<keyword evidence="5" id="KW-0539">Nucleus</keyword>
<dbReference type="EMBL" id="CH963920">
    <property type="protein sequence ID" value="EDW77922.2"/>
    <property type="molecule type" value="Genomic_DNA"/>
</dbReference>
<dbReference type="GO" id="GO:0030833">
    <property type="term" value="P:regulation of actin filament polymerization"/>
    <property type="evidence" value="ECO:0007669"/>
    <property type="project" value="EnsemblMetazoa"/>
</dbReference>
<comment type="subcellular location">
    <subcellularLocation>
        <location evidence="2">Cytoplasm</location>
    </subcellularLocation>
    <subcellularLocation>
        <location evidence="1">Nucleus</location>
    </subcellularLocation>
</comment>
<dbReference type="GO" id="GO:0071933">
    <property type="term" value="F:Arp2/3 complex binding"/>
    <property type="evidence" value="ECO:0007669"/>
    <property type="project" value="InterPro"/>
</dbReference>
<dbReference type="FunCoup" id="B4MZY7">
    <property type="interactions" value="379"/>
</dbReference>
<dbReference type="PANTHER" id="PTHR11249">
    <property type="entry name" value="GLIAL FACTOR NATURATION FACTOR"/>
    <property type="match status" value="1"/>
</dbReference>
<dbReference type="GO" id="GO:0030027">
    <property type="term" value="C:lamellipodium"/>
    <property type="evidence" value="ECO:0007669"/>
    <property type="project" value="EnsemblMetazoa"/>
</dbReference>
<reference evidence="7 8" key="1">
    <citation type="journal article" date="2007" name="Nature">
        <title>Evolution of genes and genomes on the Drosophila phylogeny.</title>
        <authorList>
            <consortium name="Drosophila 12 Genomes Consortium"/>
            <person name="Clark A.G."/>
            <person name="Eisen M.B."/>
            <person name="Smith D.R."/>
            <person name="Bergman C.M."/>
            <person name="Oliver B."/>
            <person name="Markow T.A."/>
            <person name="Kaufman T.C."/>
            <person name="Kellis M."/>
            <person name="Gelbart W."/>
            <person name="Iyer V.N."/>
            <person name="Pollard D.A."/>
            <person name="Sackton T.B."/>
            <person name="Larracuente A.M."/>
            <person name="Singh N.D."/>
            <person name="Abad J.P."/>
            <person name="Abt D.N."/>
            <person name="Adryan B."/>
            <person name="Aguade M."/>
            <person name="Akashi H."/>
            <person name="Anderson W.W."/>
            <person name="Aquadro C.F."/>
            <person name="Ardell D.H."/>
            <person name="Arguello R."/>
            <person name="Artieri C.G."/>
            <person name="Barbash D.A."/>
            <person name="Barker D."/>
            <person name="Barsanti P."/>
            <person name="Batterham P."/>
            <person name="Batzoglou S."/>
            <person name="Begun D."/>
            <person name="Bhutkar A."/>
            <person name="Blanco E."/>
            <person name="Bosak S.A."/>
            <person name="Bradley R.K."/>
            <person name="Brand A.D."/>
            <person name="Brent M.R."/>
            <person name="Brooks A.N."/>
            <person name="Brown R.H."/>
            <person name="Butlin R.K."/>
            <person name="Caggese C."/>
            <person name="Calvi B.R."/>
            <person name="Bernardo de Carvalho A."/>
            <person name="Caspi A."/>
            <person name="Castrezana S."/>
            <person name="Celniker S.E."/>
            <person name="Chang J.L."/>
            <person name="Chapple C."/>
            <person name="Chatterji S."/>
            <person name="Chinwalla A."/>
            <person name="Civetta A."/>
            <person name="Clifton S.W."/>
            <person name="Comeron J.M."/>
            <person name="Costello J.C."/>
            <person name="Coyne J.A."/>
            <person name="Daub J."/>
            <person name="David R.G."/>
            <person name="Delcher A.L."/>
            <person name="Delehaunty K."/>
            <person name="Do C.B."/>
            <person name="Ebling H."/>
            <person name="Edwards K."/>
            <person name="Eickbush T."/>
            <person name="Evans J.D."/>
            <person name="Filipski A."/>
            <person name="Findeiss S."/>
            <person name="Freyhult E."/>
            <person name="Fulton L."/>
            <person name="Fulton R."/>
            <person name="Garcia A.C."/>
            <person name="Gardiner A."/>
            <person name="Garfield D.A."/>
            <person name="Garvin B.E."/>
            <person name="Gibson G."/>
            <person name="Gilbert D."/>
            <person name="Gnerre S."/>
            <person name="Godfrey J."/>
            <person name="Good R."/>
            <person name="Gotea V."/>
            <person name="Gravely B."/>
            <person name="Greenberg A.J."/>
            <person name="Griffiths-Jones S."/>
            <person name="Gross S."/>
            <person name="Guigo R."/>
            <person name="Gustafson E.A."/>
            <person name="Haerty W."/>
            <person name="Hahn M.W."/>
            <person name="Halligan D.L."/>
            <person name="Halpern A.L."/>
            <person name="Halter G.M."/>
            <person name="Han M.V."/>
            <person name="Heger A."/>
            <person name="Hillier L."/>
            <person name="Hinrichs A.S."/>
            <person name="Holmes I."/>
            <person name="Hoskins R.A."/>
            <person name="Hubisz M.J."/>
            <person name="Hultmark D."/>
            <person name="Huntley M.A."/>
            <person name="Jaffe D.B."/>
            <person name="Jagadeeshan S."/>
            <person name="Jeck W.R."/>
            <person name="Johnson J."/>
            <person name="Jones C.D."/>
            <person name="Jordan W.C."/>
            <person name="Karpen G.H."/>
            <person name="Kataoka E."/>
            <person name="Keightley P.D."/>
            <person name="Kheradpour P."/>
            <person name="Kirkness E.F."/>
            <person name="Koerich L.B."/>
            <person name="Kristiansen K."/>
            <person name="Kudrna D."/>
            <person name="Kulathinal R.J."/>
            <person name="Kumar S."/>
            <person name="Kwok R."/>
            <person name="Lander E."/>
            <person name="Langley C.H."/>
            <person name="Lapoint R."/>
            <person name="Lazzaro B.P."/>
            <person name="Lee S.J."/>
            <person name="Levesque L."/>
            <person name="Li R."/>
            <person name="Lin C.F."/>
            <person name="Lin M.F."/>
            <person name="Lindblad-Toh K."/>
            <person name="Llopart A."/>
            <person name="Long M."/>
            <person name="Low L."/>
            <person name="Lozovsky E."/>
            <person name="Lu J."/>
            <person name="Luo M."/>
            <person name="Machado C.A."/>
            <person name="Makalowski W."/>
            <person name="Marzo M."/>
            <person name="Matsuda M."/>
            <person name="Matzkin L."/>
            <person name="McAllister B."/>
            <person name="McBride C.S."/>
            <person name="McKernan B."/>
            <person name="McKernan K."/>
            <person name="Mendez-Lago M."/>
            <person name="Minx P."/>
            <person name="Mollenhauer M.U."/>
            <person name="Montooth K."/>
            <person name="Mount S.M."/>
            <person name="Mu X."/>
            <person name="Myers E."/>
            <person name="Negre B."/>
            <person name="Newfeld S."/>
            <person name="Nielsen R."/>
            <person name="Noor M.A."/>
            <person name="O'Grady P."/>
            <person name="Pachter L."/>
            <person name="Papaceit M."/>
            <person name="Parisi M.J."/>
            <person name="Parisi M."/>
            <person name="Parts L."/>
            <person name="Pedersen J.S."/>
            <person name="Pesole G."/>
            <person name="Phillippy A.M."/>
            <person name="Ponting C.P."/>
            <person name="Pop M."/>
            <person name="Porcelli D."/>
            <person name="Powell J.R."/>
            <person name="Prohaska S."/>
            <person name="Pruitt K."/>
            <person name="Puig M."/>
            <person name="Quesneville H."/>
            <person name="Ram K.R."/>
            <person name="Rand D."/>
            <person name="Rasmussen M.D."/>
            <person name="Reed L.K."/>
            <person name="Reenan R."/>
            <person name="Reily A."/>
            <person name="Remington K.A."/>
            <person name="Rieger T.T."/>
            <person name="Ritchie M.G."/>
            <person name="Robin C."/>
            <person name="Rogers Y.H."/>
            <person name="Rohde C."/>
            <person name="Rozas J."/>
            <person name="Rubenfield M.J."/>
            <person name="Ruiz A."/>
            <person name="Russo S."/>
            <person name="Salzberg S.L."/>
            <person name="Sanchez-Gracia A."/>
            <person name="Saranga D.J."/>
            <person name="Sato H."/>
            <person name="Schaeffer S.W."/>
            <person name="Schatz M.C."/>
            <person name="Schlenke T."/>
            <person name="Schwartz R."/>
            <person name="Segarra C."/>
            <person name="Singh R.S."/>
            <person name="Sirot L."/>
            <person name="Sirota M."/>
            <person name="Sisneros N.B."/>
            <person name="Smith C.D."/>
            <person name="Smith T.F."/>
            <person name="Spieth J."/>
            <person name="Stage D.E."/>
            <person name="Stark A."/>
            <person name="Stephan W."/>
            <person name="Strausberg R.L."/>
            <person name="Strempel S."/>
            <person name="Sturgill D."/>
            <person name="Sutton G."/>
            <person name="Sutton G.G."/>
            <person name="Tao W."/>
            <person name="Teichmann S."/>
            <person name="Tobari Y.N."/>
            <person name="Tomimura Y."/>
            <person name="Tsolas J.M."/>
            <person name="Valente V.L."/>
            <person name="Venter E."/>
            <person name="Venter J.C."/>
            <person name="Vicario S."/>
            <person name="Vieira F.G."/>
            <person name="Vilella A.J."/>
            <person name="Villasante A."/>
            <person name="Walenz B."/>
            <person name="Wang J."/>
            <person name="Wasserman M."/>
            <person name="Watts T."/>
            <person name="Wilson D."/>
            <person name="Wilson R.K."/>
            <person name="Wing R.A."/>
            <person name="Wolfner M.F."/>
            <person name="Wong A."/>
            <person name="Wong G.K."/>
            <person name="Wu C.I."/>
            <person name="Wu G."/>
            <person name="Yamamoto D."/>
            <person name="Yang H.P."/>
            <person name="Yang S.P."/>
            <person name="Yorke J.A."/>
            <person name="Yoshida K."/>
            <person name="Zdobnov E."/>
            <person name="Zhang P."/>
            <person name="Zhang Y."/>
            <person name="Zimin A.V."/>
            <person name="Baldwin J."/>
            <person name="Abdouelleil A."/>
            <person name="Abdulkadir J."/>
            <person name="Abebe A."/>
            <person name="Abera B."/>
            <person name="Abreu J."/>
            <person name="Acer S.C."/>
            <person name="Aftuck L."/>
            <person name="Alexander A."/>
            <person name="An P."/>
            <person name="Anderson E."/>
            <person name="Anderson S."/>
            <person name="Arachi H."/>
            <person name="Azer M."/>
            <person name="Bachantsang P."/>
            <person name="Barry A."/>
            <person name="Bayul T."/>
            <person name="Berlin A."/>
            <person name="Bessette D."/>
            <person name="Bloom T."/>
            <person name="Blye J."/>
            <person name="Boguslavskiy L."/>
            <person name="Bonnet C."/>
            <person name="Boukhgalter B."/>
            <person name="Bourzgui I."/>
            <person name="Brown A."/>
            <person name="Cahill P."/>
            <person name="Channer S."/>
            <person name="Cheshatsang Y."/>
            <person name="Chuda L."/>
            <person name="Citroen M."/>
            <person name="Collymore A."/>
            <person name="Cooke P."/>
            <person name="Costello M."/>
            <person name="D'Aco K."/>
            <person name="Daza R."/>
            <person name="De Haan G."/>
            <person name="DeGray S."/>
            <person name="DeMaso C."/>
            <person name="Dhargay N."/>
            <person name="Dooley K."/>
            <person name="Dooley E."/>
            <person name="Doricent M."/>
            <person name="Dorje P."/>
            <person name="Dorjee K."/>
            <person name="Dupes A."/>
            <person name="Elong R."/>
            <person name="Falk J."/>
            <person name="Farina A."/>
            <person name="Faro S."/>
            <person name="Ferguson D."/>
            <person name="Fisher S."/>
            <person name="Foley C.D."/>
            <person name="Franke A."/>
            <person name="Friedrich D."/>
            <person name="Gadbois L."/>
            <person name="Gearin G."/>
            <person name="Gearin C.R."/>
            <person name="Giannoukos G."/>
            <person name="Goode T."/>
            <person name="Graham J."/>
            <person name="Grandbois E."/>
            <person name="Grewal S."/>
            <person name="Gyaltsen K."/>
            <person name="Hafez N."/>
            <person name="Hagos B."/>
            <person name="Hall J."/>
            <person name="Henson C."/>
            <person name="Hollinger A."/>
            <person name="Honan T."/>
            <person name="Huard M.D."/>
            <person name="Hughes L."/>
            <person name="Hurhula B."/>
            <person name="Husby M.E."/>
            <person name="Kamat A."/>
            <person name="Kanga B."/>
            <person name="Kashin S."/>
            <person name="Khazanovich D."/>
            <person name="Kisner P."/>
            <person name="Lance K."/>
            <person name="Lara M."/>
            <person name="Lee W."/>
            <person name="Lennon N."/>
            <person name="Letendre F."/>
            <person name="LeVine R."/>
            <person name="Lipovsky A."/>
            <person name="Liu X."/>
            <person name="Liu J."/>
            <person name="Liu S."/>
            <person name="Lokyitsang T."/>
            <person name="Lokyitsang Y."/>
            <person name="Lubonja R."/>
            <person name="Lui A."/>
            <person name="MacDonald P."/>
            <person name="Magnisalis V."/>
            <person name="Maru K."/>
            <person name="Matthews C."/>
            <person name="McCusker W."/>
            <person name="McDonough S."/>
            <person name="Mehta T."/>
            <person name="Meldrim J."/>
            <person name="Meneus L."/>
            <person name="Mihai O."/>
            <person name="Mihalev A."/>
            <person name="Mihova T."/>
            <person name="Mittelman R."/>
            <person name="Mlenga V."/>
            <person name="Montmayeur A."/>
            <person name="Mulrain L."/>
            <person name="Navidi A."/>
            <person name="Naylor J."/>
            <person name="Negash T."/>
            <person name="Nguyen T."/>
            <person name="Nguyen N."/>
            <person name="Nicol R."/>
            <person name="Norbu C."/>
            <person name="Norbu N."/>
            <person name="Novod N."/>
            <person name="O'Neill B."/>
            <person name="Osman S."/>
            <person name="Markiewicz E."/>
            <person name="Oyono O.L."/>
            <person name="Patti C."/>
            <person name="Phunkhang P."/>
            <person name="Pierre F."/>
            <person name="Priest M."/>
            <person name="Raghuraman S."/>
            <person name="Rege F."/>
            <person name="Reyes R."/>
            <person name="Rise C."/>
            <person name="Rogov P."/>
            <person name="Ross K."/>
            <person name="Ryan E."/>
            <person name="Settipalli S."/>
            <person name="Shea T."/>
            <person name="Sherpa N."/>
            <person name="Shi L."/>
            <person name="Shih D."/>
            <person name="Sparrow T."/>
            <person name="Spaulding J."/>
            <person name="Stalker J."/>
            <person name="Stange-Thomann N."/>
            <person name="Stavropoulos S."/>
            <person name="Stone C."/>
            <person name="Strader C."/>
            <person name="Tesfaye S."/>
            <person name="Thomson T."/>
            <person name="Thoulutsang Y."/>
            <person name="Thoulutsang D."/>
            <person name="Topham K."/>
            <person name="Topping I."/>
            <person name="Tsamla T."/>
            <person name="Vassiliev H."/>
            <person name="Vo A."/>
            <person name="Wangchuk T."/>
            <person name="Wangdi T."/>
            <person name="Weiand M."/>
            <person name="Wilkinson J."/>
            <person name="Wilson A."/>
            <person name="Yadav S."/>
            <person name="Young G."/>
            <person name="Yu Q."/>
            <person name="Zembek L."/>
            <person name="Zhong D."/>
            <person name="Zimmer A."/>
            <person name="Zwirko Z."/>
            <person name="Jaffe D.B."/>
            <person name="Alvarez P."/>
            <person name="Brockman W."/>
            <person name="Butler J."/>
            <person name="Chin C."/>
            <person name="Gnerre S."/>
            <person name="Grabherr M."/>
            <person name="Kleber M."/>
            <person name="Mauceli E."/>
            <person name="MacCallum I."/>
        </authorList>
    </citation>
    <scope>NUCLEOTIDE SEQUENCE [LARGE SCALE GENOMIC DNA]</scope>
    <source>
        <strain evidence="8">Tucson 14030-0811.24</strain>
    </source>
</reference>
<evidence type="ECO:0000256" key="4">
    <source>
        <dbReference type="ARBA" id="ARBA00022490"/>
    </source>
</evidence>
<dbReference type="SUPFAM" id="SSF55753">
    <property type="entry name" value="Actin depolymerizing proteins"/>
    <property type="match status" value="1"/>
</dbReference>
<dbReference type="InterPro" id="IPR011171">
    <property type="entry name" value="GMF"/>
</dbReference>
<dbReference type="InParanoid" id="B4MZY7"/>
<dbReference type="GO" id="GO:0048471">
    <property type="term" value="C:perinuclear region of cytoplasm"/>
    <property type="evidence" value="ECO:0007669"/>
    <property type="project" value="EnsemblMetazoa"/>
</dbReference>
<feature type="domain" description="ADF-H" evidence="6">
    <location>
        <begin position="44"/>
        <end position="179"/>
    </location>
</feature>
<proteinExistence type="inferred from homology"/>
<dbReference type="PROSITE" id="PS51263">
    <property type="entry name" value="ADF_H"/>
    <property type="match status" value="1"/>
</dbReference>
<dbReference type="OrthoDB" id="3919494at2759"/>
<dbReference type="GO" id="GO:0005634">
    <property type="term" value="C:nucleus"/>
    <property type="evidence" value="ECO:0007669"/>
    <property type="project" value="UniProtKB-SubCell"/>
</dbReference>
<protein>
    <recommendedName>
        <fullName evidence="6">ADF-H domain-containing protein</fullName>
    </recommendedName>
</protein>
<dbReference type="CDD" id="cd11283">
    <property type="entry name" value="ADF_GMF-beta_like"/>
    <property type="match status" value="1"/>
</dbReference>
<evidence type="ECO:0000313" key="7">
    <source>
        <dbReference type="EMBL" id="EDW77922.2"/>
    </source>
</evidence>
<name>B4MZY7_DROWI</name>
<dbReference type="SMART" id="SM00102">
    <property type="entry name" value="ADF"/>
    <property type="match status" value="1"/>
</dbReference>
<gene>
    <name evidence="7" type="primary">Dwil\GK24743</name>
    <name evidence="7" type="ORF">Dwil_GK24743</name>
</gene>
<dbReference type="Proteomes" id="UP000007798">
    <property type="component" value="Unassembled WGS sequence"/>
</dbReference>
<keyword evidence="4" id="KW-0963">Cytoplasm</keyword>
<evidence type="ECO:0000256" key="2">
    <source>
        <dbReference type="ARBA" id="ARBA00004496"/>
    </source>
</evidence>
<evidence type="ECO:0000313" key="8">
    <source>
        <dbReference type="Proteomes" id="UP000007798"/>
    </source>
</evidence>
<dbReference type="Gene3D" id="3.40.20.10">
    <property type="entry name" value="Severin"/>
    <property type="match status" value="1"/>
</dbReference>
<dbReference type="GO" id="GO:0007298">
    <property type="term" value="P:border follicle cell migration"/>
    <property type="evidence" value="ECO:0007669"/>
    <property type="project" value="EnsemblMetazoa"/>
</dbReference>
<evidence type="ECO:0000259" key="6">
    <source>
        <dbReference type="PROSITE" id="PS51263"/>
    </source>
</evidence>
<dbReference type="Pfam" id="PF00241">
    <property type="entry name" value="Cofilin_ADF"/>
    <property type="match status" value="1"/>
</dbReference>
<dbReference type="GO" id="GO:0031344">
    <property type="term" value="P:regulation of cell projection organization"/>
    <property type="evidence" value="ECO:0007669"/>
    <property type="project" value="EnsemblMetazoa"/>
</dbReference>
<dbReference type="GO" id="GO:0034316">
    <property type="term" value="P:negative regulation of Arp2/3 complex-mediated actin nucleation"/>
    <property type="evidence" value="ECO:0007669"/>
    <property type="project" value="EnsemblMetazoa"/>
</dbReference>
<dbReference type="HOGENOM" id="CLU_087056_1_0_1"/>
<organism evidence="7 8">
    <name type="scientific">Drosophila willistoni</name>
    <name type="common">Fruit fly</name>
    <dbReference type="NCBI Taxonomy" id="7260"/>
    <lineage>
        <taxon>Eukaryota</taxon>
        <taxon>Metazoa</taxon>
        <taxon>Ecdysozoa</taxon>
        <taxon>Arthropoda</taxon>
        <taxon>Hexapoda</taxon>
        <taxon>Insecta</taxon>
        <taxon>Pterygota</taxon>
        <taxon>Neoptera</taxon>
        <taxon>Endopterygota</taxon>
        <taxon>Diptera</taxon>
        <taxon>Brachycera</taxon>
        <taxon>Muscomorpha</taxon>
        <taxon>Ephydroidea</taxon>
        <taxon>Drosophilidae</taxon>
        <taxon>Drosophila</taxon>
        <taxon>Sophophora</taxon>
    </lineage>
</organism>
<comment type="similarity">
    <text evidence="3">Belongs to the actin-binding proteins ADF family. GMF subfamily.</text>
</comment>
<dbReference type="GO" id="GO:0071846">
    <property type="term" value="P:actin filament debranching"/>
    <property type="evidence" value="ECO:0007669"/>
    <property type="project" value="EnsemblMetazoa"/>
</dbReference>
<dbReference type="GO" id="GO:0030864">
    <property type="term" value="C:cortical actin cytoskeleton"/>
    <property type="evidence" value="ECO:0007669"/>
    <property type="project" value="TreeGrafter"/>
</dbReference>
<keyword evidence="8" id="KW-1185">Reference proteome</keyword>
<evidence type="ECO:0000256" key="3">
    <source>
        <dbReference type="ARBA" id="ARBA00010055"/>
    </source>
</evidence>
<dbReference type="STRING" id="7260.B4MZY7"/>
<accession>B4MZY7</accession>
<evidence type="ECO:0000256" key="5">
    <source>
        <dbReference type="ARBA" id="ARBA00023242"/>
    </source>
</evidence>